<dbReference type="SUPFAM" id="SSF54523">
    <property type="entry name" value="Pili subunits"/>
    <property type="match status" value="1"/>
</dbReference>
<evidence type="ECO:0000256" key="4">
    <source>
        <dbReference type="ARBA" id="ARBA00022989"/>
    </source>
</evidence>
<dbReference type="PRINTS" id="PR00885">
    <property type="entry name" value="BCTERIALGSPH"/>
</dbReference>
<dbReference type="Proteomes" id="UP000568751">
    <property type="component" value="Unassembled WGS sequence"/>
</dbReference>
<feature type="transmembrane region" description="Helical" evidence="6">
    <location>
        <begin position="12"/>
        <end position="34"/>
    </location>
</feature>
<comment type="subcellular location">
    <subcellularLocation>
        <location evidence="1">Membrane</location>
        <topology evidence="1">Single-pass membrane protein</topology>
    </subcellularLocation>
</comment>
<evidence type="ECO:0000313" key="8">
    <source>
        <dbReference type="Proteomes" id="UP000568751"/>
    </source>
</evidence>
<keyword evidence="4 6" id="KW-1133">Transmembrane helix</keyword>
<organism evidence="7 8">
    <name type="scientific">Candidatus Thiodubiliella endoseptemdiera</name>
    <dbReference type="NCBI Taxonomy" id="2738886"/>
    <lineage>
        <taxon>Bacteria</taxon>
        <taxon>Pseudomonadati</taxon>
        <taxon>Pseudomonadota</taxon>
        <taxon>Gammaproteobacteria</taxon>
        <taxon>Candidatus Pseudothioglobaceae</taxon>
        <taxon>Candidatus Thiodubiliella</taxon>
    </lineage>
</organism>
<dbReference type="GO" id="GO:0015627">
    <property type="term" value="C:type II protein secretion system complex"/>
    <property type="evidence" value="ECO:0007669"/>
    <property type="project" value="InterPro"/>
</dbReference>
<keyword evidence="3 6" id="KW-0812">Transmembrane</keyword>
<dbReference type="NCBIfam" id="TIGR02532">
    <property type="entry name" value="IV_pilin_GFxxxE"/>
    <property type="match status" value="1"/>
</dbReference>
<evidence type="ECO:0000313" key="7">
    <source>
        <dbReference type="EMBL" id="NYT28108.1"/>
    </source>
</evidence>
<dbReference type="Pfam" id="PF07963">
    <property type="entry name" value="N_methyl"/>
    <property type="match status" value="1"/>
</dbReference>
<dbReference type="GO" id="GO:0015628">
    <property type="term" value="P:protein secretion by the type II secretion system"/>
    <property type="evidence" value="ECO:0007669"/>
    <property type="project" value="InterPro"/>
</dbReference>
<evidence type="ECO:0000256" key="3">
    <source>
        <dbReference type="ARBA" id="ARBA00022692"/>
    </source>
</evidence>
<protein>
    <submittedName>
        <fullName evidence="7">Prepilin-type N-terminal cleavage/methylation domain-containing protein</fullName>
    </submittedName>
</protein>
<gene>
    <name evidence="7" type="ORF">H0A76_09620</name>
</gene>
<comment type="caution">
    <text evidence="7">The sequence shown here is derived from an EMBL/GenBank/DDBJ whole genome shotgun (WGS) entry which is preliminary data.</text>
</comment>
<dbReference type="GO" id="GO:0016020">
    <property type="term" value="C:membrane"/>
    <property type="evidence" value="ECO:0007669"/>
    <property type="project" value="UniProtKB-SubCell"/>
</dbReference>
<keyword evidence="5 6" id="KW-0472">Membrane</keyword>
<sequence length="150" mass="17077">MTLTTGNNKGFTLIELLIVLLIVGIMVSVAAISIKKATPSDTQKLFNQMKIQFHLMADFSQLKNVDLRINIDTIGKDGNIYYHTKIQQLNPDNGKWEENKTLFPKRLKWKNNAVSMSVETVFFMPNGFITPALVKFESEDEAYQFNSSKL</sequence>
<evidence type="ECO:0000256" key="2">
    <source>
        <dbReference type="ARBA" id="ARBA00022481"/>
    </source>
</evidence>
<dbReference type="AlphaFoldDB" id="A0A853F3N1"/>
<dbReference type="PROSITE" id="PS00409">
    <property type="entry name" value="PROKAR_NTER_METHYL"/>
    <property type="match status" value="1"/>
</dbReference>
<evidence type="ECO:0000256" key="1">
    <source>
        <dbReference type="ARBA" id="ARBA00004167"/>
    </source>
</evidence>
<reference evidence="7 8" key="1">
    <citation type="submission" date="2020-05" db="EMBL/GenBank/DDBJ databases">
        <title>Horizontal transmission and recombination maintain forever young bacterial symbiont genomes.</title>
        <authorList>
            <person name="Russell S.L."/>
            <person name="Pepper-Tunick E."/>
            <person name="Svedberg J."/>
            <person name="Byrne A."/>
            <person name="Ruelas Castillo J."/>
            <person name="Vollmers C."/>
            <person name="Beinart R.A."/>
            <person name="Corbett-Detig R."/>
        </authorList>
    </citation>
    <scope>NUCLEOTIDE SEQUENCE [LARGE SCALE GENOMIC DNA]</scope>
    <source>
        <strain evidence="7">455</strain>
    </source>
</reference>
<accession>A0A853F3N1</accession>
<evidence type="ECO:0000256" key="5">
    <source>
        <dbReference type="ARBA" id="ARBA00023136"/>
    </source>
</evidence>
<dbReference type="InterPro" id="IPR012902">
    <property type="entry name" value="N_methyl_site"/>
</dbReference>
<keyword evidence="2" id="KW-0488">Methylation</keyword>
<dbReference type="InterPro" id="IPR002416">
    <property type="entry name" value="T2SS_protein-GspH"/>
</dbReference>
<dbReference type="Gene3D" id="3.30.700.10">
    <property type="entry name" value="Glycoprotein, Type 4 Pilin"/>
    <property type="match status" value="1"/>
</dbReference>
<evidence type="ECO:0000256" key="6">
    <source>
        <dbReference type="SAM" id="Phobius"/>
    </source>
</evidence>
<dbReference type="EMBL" id="JACCHT010000002">
    <property type="protein sequence ID" value="NYT28108.1"/>
    <property type="molecule type" value="Genomic_DNA"/>
</dbReference>
<name>A0A853F3N1_9GAMM</name>
<proteinExistence type="predicted"/>
<dbReference type="InterPro" id="IPR045584">
    <property type="entry name" value="Pilin-like"/>
</dbReference>